<dbReference type="GO" id="GO:0016491">
    <property type="term" value="F:oxidoreductase activity"/>
    <property type="evidence" value="ECO:0007669"/>
    <property type="project" value="UniProtKB-KW"/>
</dbReference>
<gene>
    <name evidence="2" type="ORF">B1B_02564</name>
</gene>
<evidence type="ECO:0000313" key="2">
    <source>
        <dbReference type="EMBL" id="EQD74621.1"/>
    </source>
</evidence>
<dbReference type="SUPFAM" id="SSF50475">
    <property type="entry name" value="FMN-binding split barrel"/>
    <property type="match status" value="1"/>
</dbReference>
<dbReference type="EC" id="1.4.-.-" evidence="2"/>
<keyword evidence="2" id="KW-0560">Oxidoreductase</keyword>
<sequence length="175" mass="19464">MVVRLESRAFAESAVRASLAHILSETAIASISTVAPGHRAHINTAFVAYTPDLEFYFISDPASTHAQHLLRNPSMALTIFRSTQRWGGNDRGAQLFGKARRVSGAAAKTASRVYARRFPRYAQYLRGRTPQDRLLADGLRTLAFFRFTPDHVQVLDEGRFGAATFANASVRRARR</sequence>
<proteinExistence type="predicted"/>
<dbReference type="InterPro" id="IPR012349">
    <property type="entry name" value="Split_barrel_FMN-bd"/>
</dbReference>
<dbReference type="InterPro" id="IPR011576">
    <property type="entry name" value="Pyridox_Oxase_N"/>
</dbReference>
<reference evidence="2" key="2">
    <citation type="journal article" date="2014" name="ISME J.">
        <title>Microbial stratification in low pH oxic and suboxic macroscopic growths along an acid mine drainage.</title>
        <authorList>
            <person name="Mendez-Garcia C."/>
            <person name="Mesa V."/>
            <person name="Sprenger R.R."/>
            <person name="Richter M."/>
            <person name="Diez M.S."/>
            <person name="Solano J."/>
            <person name="Bargiela R."/>
            <person name="Golyshina O.V."/>
            <person name="Manteca A."/>
            <person name="Ramos J.L."/>
            <person name="Gallego J.R."/>
            <person name="Llorente I."/>
            <person name="Martins Dos Santos V.A."/>
            <person name="Jensen O.N."/>
            <person name="Pelaez A.I."/>
            <person name="Sanchez J."/>
            <person name="Ferrer M."/>
        </authorList>
    </citation>
    <scope>NUCLEOTIDE SEQUENCE</scope>
</reference>
<organism evidence="2">
    <name type="scientific">mine drainage metagenome</name>
    <dbReference type="NCBI Taxonomy" id="410659"/>
    <lineage>
        <taxon>unclassified sequences</taxon>
        <taxon>metagenomes</taxon>
        <taxon>ecological metagenomes</taxon>
    </lineage>
</organism>
<feature type="domain" description="Pyridoxamine 5'-phosphate oxidase N-terminal" evidence="1">
    <location>
        <begin position="20"/>
        <end position="152"/>
    </location>
</feature>
<protein>
    <submittedName>
        <fullName evidence="2">Pyridoxamine 5'-phosphate oxidase-related FMN-binding protein</fullName>
        <ecNumber evidence="2">1.4.-.-</ecNumber>
    </submittedName>
</protein>
<dbReference type="AlphaFoldDB" id="T1BP86"/>
<dbReference type="EMBL" id="AUZY01001531">
    <property type="protein sequence ID" value="EQD74621.1"/>
    <property type="molecule type" value="Genomic_DNA"/>
</dbReference>
<dbReference type="Gene3D" id="2.30.110.10">
    <property type="entry name" value="Electron Transport, Fmn-binding Protein, Chain A"/>
    <property type="match status" value="1"/>
</dbReference>
<name>T1BP86_9ZZZZ</name>
<dbReference type="Pfam" id="PF01243">
    <property type="entry name" value="PNPOx_N"/>
    <property type="match status" value="1"/>
</dbReference>
<comment type="caution">
    <text evidence="2">The sequence shown here is derived from an EMBL/GenBank/DDBJ whole genome shotgun (WGS) entry which is preliminary data.</text>
</comment>
<evidence type="ECO:0000259" key="1">
    <source>
        <dbReference type="Pfam" id="PF01243"/>
    </source>
</evidence>
<reference evidence="2" key="1">
    <citation type="submission" date="2013-08" db="EMBL/GenBank/DDBJ databases">
        <authorList>
            <person name="Mendez C."/>
            <person name="Richter M."/>
            <person name="Ferrer M."/>
            <person name="Sanchez J."/>
        </authorList>
    </citation>
    <scope>NUCLEOTIDE SEQUENCE</scope>
</reference>
<accession>T1BP86</accession>